<evidence type="ECO:0000313" key="5">
    <source>
        <dbReference type="Proteomes" id="UP000053328"/>
    </source>
</evidence>
<evidence type="ECO:0000313" key="4">
    <source>
        <dbReference type="EMBL" id="KIW11165.1"/>
    </source>
</evidence>
<dbReference type="GO" id="GO:0005829">
    <property type="term" value="C:cytosol"/>
    <property type="evidence" value="ECO:0007669"/>
    <property type="project" value="TreeGrafter"/>
</dbReference>
<protein>
    <recommendedName>
        <fullName evidence="3">PCI domain-containing protein</fullName>
    </recommendedName>
</protein>
<dbReference type="OrthoDB" id="8775810at2759"/>
<dbReference type="GeneID" id="27337548"/>
<name>A0A0D2AXJ0_9EURO</name>
<accession>A0A0D2AXJ0</accession>
<dbReference type="GO" id="GO:0005634">
    <property type="term" value="C:nucleus"/>
    <property type="evidence" value="ECO:0007669"/>
    <property type="project" value="TreeGrafter"/>
</dbReference>
<dbReference type="EMBL" id="KN847499">
    <property type="protein sequence ID" value="KIW11165.1"/>
    <property type="molecule type" value="Genomic_DNA"/>
</dbReference>
<dbReference type="VEuPathDB" id="FungiDB:PV08_10465"/>
<dbReference type="FunFam" id="1.25.40.990:FF:000001">
    <property type="entry name" value="26S proteasome non-ATPase regulatory subunit"/>
    <property type="match status" value="1"/>
</dbReference>
<dbReference type="AlphaFoldDB" id="A0A0D2AXJ0"/>
<dbReference type="Proteomes" id="UP000053328">
    <property type="component" value="Unassembled WGS sequence"/>
</dbReference>
<proteinExistence type="inferred from homology"/>
<comment type="similarity">
    <text evidence="1">Belongs to the proteasome subunit S14 family.</text>
</comment>
<sequence>MPAATGHNTSLDLILHSLQQSLSHGDPSQAQSQLQKAKLALLQQNALIPSQQTPVPTLATARSILEAGALLSIRSRDPDSFIRYYSQLQPFYDFPGLQSNPSQNRSKITGLYLLLLLSQGDYAGFHTLLESLIVAEGSNGASRVEEDQYIKYPIDLERSLMEGSYDQVWRKTNGRDVPGEEFALFSDILINTIRLEIASCAARSYPSLPIASAKNLLFLDSEGAVMDFASEQGWSLEEGRIYFPGLEEAKKEDDGDQKEVINHMVEYARELEMIV</sequence>
<feature type="domain" description="PCI" evidence="3">
    <location>
        <begin position="76"/>
        <end position="259"/>
    </location>
</feature>
<evidence type="ECO:0000259" key="3">
    <source>
        <dbReference type="PROSITE" id="PS50250"/>
    </source>
</evidence>
<dbReference type="STRING" id="91928.A0A0D2AXJ0"/>
<dbReference type="RefSeq" id="XP_016231381.1">
    <property type="nucleotide sequence ID" value="XM_016384779.1"/>
</dbReference>
<reference evidence="4 5" key="1">
    <citation type="submission" date="2015-01" db="EMBL/GenBank/DDBJ databases">
        <title>The Genome Sequence of Exophiala spinifera CBS89968.</title>
        <authorList>
            <consortium name="The Broad Institute Genomics Platform"/>
            <person name="Cuomo C."/>
            <person name="de Hoog S."/>
            <person name="Gorbushina A."/>
            <person name="Stielow B."/>
            <person name="Teixiera M."/>
            <person name="Abouelleil A."/>
            <person name="Chapman S.B."/>
            <person name="Priest M."/>
            <person name="Young S.K."/>
            <person name="Wortman J."/>
            <person name="Nusbaum C."/>
            <person name="Birren B."/>
        </authorList>
    </citation>
    <scope>NUCLEOTIDE SEQUENCE [LARGE SCALE GENOMIC DNA]</scope>
    <source>
        <strain evidence="4 5">CBS 89968</strain>
    </source>
</reference>
<dbReference type="PANTHER" id="PTHR12387">
    <property type="entry name" value="26S PROTEASOME NON-ATPASE REGULATORY SUBUNIT 8"/>
    <property type="match status" value="1"/>
</dbReference>
<dbReference type="PANTHER" id="PTHR12387:SF0">
    <property type="entry name" value="26S PROTEASOME NON-ATPASE REGULATORY SUBUNIT 8"/>
    <property type="match status" value="1"/>
</dbReference>
<keyword evidence="2" id="KW-0647">Proteasome</keyword>
<dbReference type="InterPro" id="IPR006746">
    <property type="entry name" value="26S_Psome_Rpn12"/>
</dbReference>
<keyword evidence="5" id="KW-1185">Reference proteome</keyword>
<gene>
    <name evidence="4" type="ORF">PV08_10465</name>
</gene>
<dbReference type="HOGENOM" id="CLU_046003_1_1_1"/>
<dbReference type="Pfam" id="PF10075">
    <property type="entry name" value="CSN8_PSD8_EIF3K"/>
    <property type="match status" value="1"/>
</dbReference>
<organism evidence="4 5">
    <name type="scientific">Exophiala spinifera</name>
    <dbReference type="NCBI Taxonomy" id="91928"/>
    <lineage>
        <taxon>Eukaryota</taxon>
        <taxon>Fungi</taxon>
        <taxon>Dikarya</taxon>
        <taxon>Ascomycota</taxon>
        <taxon>Pezizomycotina</taxon>
        <taxon>Eurotiomycetes</taxon>
        <taxon>Chaetothyriomycetidae</taxon>
        <taxon>Chaetothyriales</taxon>
        <taxon>Herpotrichiellaceae</taxon>
        <taxon>Exophiala</taxon>
    </lineage>
</organism>
<evidence type="ECO:0000256" key="1">
    <source>
        <dbReference type="ARBA" id="ARBA00009627"/>
    </source>
</evidence>
<dbReference type="GO" id="GO:0008541">
    <property type="term" value="C:proteasome regulatory particle, lid subcomplex"/>
    <property type="evidence" value="ECO:0007669"/>
    <property type="project" value="UniProtKB-ARBA"/>
</dbReference>
<dbReference type="GO" id="GO:0043161">
    <property type="term" value="P:proteasome-mediated ubiquitin-dependent protein catabolic process"/>
    <property type="evidence" value="ECO:0007669"/>
    <property type="project" value="TreeGrafter"/>
</dbReference>
<dbReference type="InterPro" id="IPR000717">
    <property type="entry name" value="PCI_dom"/>
</dbReference>
<evidence type="ECO:0000256" key="2">
    <source>
        <dbReference type="ARBA" id="ARBA00022942"/>
    </source>
</evidence>
<dbReference type="Gene3D" id="1.25.40.990">
    <property type="match status" value="1"/>
</dbReference>
<dbReference type="InterPro" id="IPR033464">
    <property type="entry name" value="CSN8_PSD8_EIF3K"/>
</dbReference>
<dbReference type="PROSITE" id="PS50250">
    <property type="entry name" value="PCI"/>
    <property type="match status" value="1"/>
</dbReference>